<evidence type="ECO:0000256" key="3">
    <source>
        <dbReference type="ARBA" id="ARBA00023242"/>
    </source>
</evidence>
<evidence type="ECO:0000256" key="1">
    <source>
        <dbReference type="ARBA" id="ARBA00004642"/>
    </source>
</evidence>
<evidence type="ECO:0000256" key="2">
    <source>
        <dbReference type="ARBA" id="ARBA00010053"/>
    </source>
</evidence>
<feature type="non-terminal residue" evidence="8">
    <location>
        <position position="1"/>
    </location>
</feature>
<dbReference type="GO" id="GO:0005654">
    <property type="term" value="C:nucleoplasm"/>
    <property type="evidence" value="ECO:0007669"/>
    <property type="project" value="UniProtKB-SubCell"/>
</dbReference>
<evidence type="ECO:0000259" key="6">
    <source>
        <dbReference type="PROSITE" id="PS50137"/>
    </source>
</evidence>
<evidence type="ECO:0000256" key="5">
    <source>
        <dbReference type="SAM" id="MobiDB-lite"/>
    </source>
</evidence>
<keyword evidence="4" id="KW-0694">RNA-binding</keyword>
<dbReference type="GO" id="GO:0005730">
    <property type="term" value="C:nucleolus"/>
    <property type="evidence" value="ECO:0007669"/>
    <property type="project" value="TreeGrafter"/>
</dbReference>
<feature type="compositionally biased region" description="Polar residues" evidence="5">
    <location>
        <begin position="202"/>
        <end position="234"/>
    </location>
</feature>
<dbReference type="EMBL" id="JAATIS010000094">
    <property type="protein sequence ID" value="KAG2471140.1"/>
    <property type="molecule type" value="Genomic_DNA"/>
</dbReference>
<feature type="region of interest" description="Disordered" evidence="5">
    <location>
        <begin position="202"/>
        <end position="263"/>
    </location>
</feature>
<comment type="subcellular location">
    <subcellularLocation>
        <location evidence="1">Nucleus</location>
        <location evidence="1">Nucleoplasm</location>
    </subcellularLocation>
</comment>
<gene>
    <name evidence="8" type="primary">Cdkn2aipa</name>
    <name evidence="8" type="ORF">GTO96_0006220</name>
</gene>
<dbReference type="Pfam" id="PF11952">
    <property type="entry name" value="XTBD"/>
    <property type="match status" value="1"/>
</dbReference>
<dbReference type="InterPro" id="IPR058828">
    <property type="entry name" value="DSRM_CARF/NKRF"/>
</dbReference>
<evidence type="ECO:0000259" key="7">
    <source>
        <dbReference type="PROSITE" id="PS51827"/>
    </source>
</evidence>
<organism evidence="8 9">
    <name type="scientific">Polypterus senegalus</name>
    <name type="common">Senegal bichir</name>
    <dbReference type="NCBI Taxonomy" id="55291"/>
    <lineage>
        <taxon>Eukaryota</taxon>
        <taxon>Metazoa</taxon>
        <taxon>Chordata</taxon>
        <taxon>Craniata</taxon>
        <taxon>Vertebrata</taxon>
        <taxon>Euteleostomi</taxon>
        <taxon>Actinopterygii</taxon>
        <taxon>Polypteriformes</taxon>
        <taxon>Polypteridae</taxon>
        <taxon>Polypterus</taxon>
    </lineage>
</organism>
<name>A0A8X7XL20_POLSE</name>
<feature type="domain" description="DRBM" evidence="6">
    <location>
        <begin position="296"/>
        <end position="371"/>
    </location>
</feature>
<dbReference type="PROSITE" id="PS51827">
    <property type="entry name" value="XTBD"/>
    <property type="match status" value="1"/>
</dbReference>
<keyword evidence="9" id="KW-1185">Reference proteome</keyword>
<feature type="non-terminal residue" evidence="8">
    <location>
        <position position="423"/>
    </location>
</feature>
<accession>A0A8X7XL20</accession>
<evidence type="ECO:0000313" key="8">
    <source>
        <dbReference type="EMBL" id="KAG2471140.1"/>
    </source>
</evidence>
<reference evidence="8 9" key="1">
    <citation type="journal article" date="2021" name="Cell">
        <title>Tracing the genetic footprints of vertebrate landing in non-teleost ray-finned fishes.</title>
        <authorList>
            <person name="Bi X."/>
            <person name="Wang K."/>
            <person name="Yang L."/>
            <person name="Pan H."/>
            <person name="Jiang H."/>
            <person name="Wei Q."/>
            <person name="Fang M."/>
            <person name="Yu H."/>
            <person name="Zhu C."/>
            <person name="Cai Y."/>
            <person name="He Y."/>
            <person name="Gan X."/>
            <person name="Zeng H."/>
            <person name="Yu D."/>
            <person name="Zhu Y."/>
            <person name="Jiang H."/>
            <person name="Qiu Q."/>
            <person name="Yang H."/>
            <person name="Zhang Y.E."/>
            <person name="Wang W."/>
            <person name="Zhu M."/>
            <person name="He S."/>
            <person name="Zhang G."/>
        </authorList>
    </citation>
    <scope>NUCLEOTIDE SEQUENCE [LARGE SCALE GENOMIC DNA]</scope>
    <source>
        <strain evidence="8">Bchr_013</strain>
    </source>
</reference>
<evidence type="ECO:0000256" key="4">
    <source>
        <dbReference type="PROSITE-ProRule" id="PRU00266"/>
    </source>
</evidence>
<dbReference type="PANTHER" id="PTHR16148">
    <property type="entry name" value="NF-KAPPA-B-REPRESSING FACTOR-RELATED"/>
    <property type="match status" value="1"/>
</dbReference>
<keyword evidence="3" id="KW-0539">Nucleus</keyword>
<dbReference type="Pfam" id="PF26535">
    <property type="entry name" value="DSRM_CARF"/>
    <property type="match status" value="1"/>
</dbReference>
<feature type="domain" description="XRN2-binding (XTBD)" evidence="7">
    <location>
        <begin position="101"/>
        <end position="197"/>
    </location>
</feature>
<comment type="similarity">
    <text evidence="2">Belongs to the CARF family.</text>
</comment>
<dbReference type="PROSITE" id="PS50137">
    <property type="entry name" value="DS_RBD"/>
    <property type="match status" value="1"/>
</dbReference>
<evidence type="ECO:0000313" key="9">
    <source>
        <dbReference type="Proteomes" id="UP000886611"/>
    </source>
</evidence>
<comment type="caution">
    <text evidence="8">The sequence shown here is derived from an EMBL/GenBank/DDBJ whole genome shotgun (WGS) entry which is preliminary data.</text>
</comment>
<dbReference type="AlphaFoldDB" id="A0A8X7XL20"/>
<dbReference type="InterPro" id="IPR014720">
    <property type="entry name" value="dsRBD_dom"/>
</dbReference>
<protein>
    <submittedName>
        <fullName evidence="8">CARFA protein</fullName>
    </submittedName>
</protein>
<sequence length="423" mass="46982">MYLVFPGAYLIGGNHPEAFGWPEDVAPGADGGVKSEEDRSLLMWRRSRLVKKRLESQPMGSFLREQAAAKGLGVFHHAKMAKKGDIVAEFLGQNSHLEQWLESLAGECETEKQWRARKEFILRNMESFPNIQPGNSSHSLDQLLSLSMVWSNHVFLGCRYPQQVMDKITGMAEGIIVNDIPLRKTRDEIIGKGIRKNSSDLKITSSQVKLNSRGQDSSRNGSGTSKSQGSQPDTQHAHKDKSLKNVRSSSNEDSHVAMKCGPSPQAPKEYQAFFNRLYKAVAWKLVSAGGFGPNLDYFAILQACVESSKSSLTCIFVPLKEIPDLPSSHSQQEGLVCELRCRTVYLGTGYGRGEDSAKAMAAREALKVFQGRKVTVKICKRKYHGQDVEDLILQDDQLRNSGLPPALSYPFESEHQDLGNLNL</sequence>
<dbReference type="Proteomes" id="UP000886611">
    <property type="component" value="Unassembled WGS sequence"/>
</dbReference>
<dbReference type="PANTHER" id="PTHR16148:SF11">
    <property type="entry name" value="CDKN2A-INTERACTING PROTEIN"/>
    <property type="match status" value="1"/>
</dbReference>
<dbReference type="GO" id="GO:0003723">
    <property type="term" value="F:RNA binding"/>
    <property type="evidence" value="ECO:0007669"/>
    <property type="project" value="UniProtKB-UniRule"/>
</dbReference>
<proteinExistence type="inferred from homology"/>
<dbReference type="InterPro" id="IPR021859">
    <property type="entry name" value="XTBD"/>
</dbReference>